<dbReference type="PROSITE" id="PS00086">
    <property type="entry name" value="CYTOCHROME_P450"/>
    <property type="match status" value="1"/>
</dbReference>
<evidence type="ECO:0000256" key="11">
    <source>
        <dbReference type="SAM" id="Phobius"/>
    </source>
</evidence>
<keyword evidence="4" id="KW-0285">Flavoprotein</keyword>
<dbReference type="InterPro" id="IPR036188">
    <property type="entry name" value="FAD/NAD-bd_sf"/>
</dbReference>
<evidence type="ECO:0000256" key="2">
    <source>
        <dbReference type="ARBA" id="ARBA00010617"/>
    </source>
</evidence>
<dbReference type="Pfam" id="PF01494">
    <property type="entry name" value="FAD_binding_3"/>
    <property type="match status" value="1"/>
</dbReference>
<keyword evidence="7" id="KW-0560">Oxidoreductase</keyword>
<keyword evidence="9" id="KW-0503">Monooxygenase</keyword>
<feature type="binding site" description="axial binding residue" evidence="10">
    <location>
        <position position="430"/>
    </location>
    <ligand>
        <name>heme</name>
        <dbReference type="ChEBI" id="CHEBI:30413"/>
    </ligand>
    <ligandPart>
        <name>Fe</name>
        <dbReference type="ChEBI" id="CHEBI:18248"/>
    </ligandPart>
</feature>
<dbReference type="PRINTS" id="PR00385">
    <property type="entry name" value="P450"/>
</dbReference>
<keyword evidence="11" id="KW-1133">Transmembrane helix</keyword>
<keyword evidence="11" id="KW-0472">Membrane</keyword>
<dbReference type="SUPFAM" id="SSF48264">
    <property type="entry name" value="Cytochrome P450"/>
    <property type="match status" value="1"/>
</dbReference>
<evidence type="ECO:0000256" key="10">
    <source>
        <dbReference type="PIRSR" id="PIRSR602403-1"/>
    </source>
</evidence>
<dbReference type="PRINTS" id="PR00465">
    <property type="entry name" value="EP450IV"/>
</dbReference>
<dbReference type="Gene3D" id="1.10.630.10">
    <property type="entry name" value="Cytochrome P450"/>
    <property type="match status" value="1"/>
</dbReference>
<dbReference type="PANTHER" id="PTHR24305">
    <property type="entry name" value="CYTOCHROME P450"/>
    <property type="match status" value="1"/>
</dbReference>
<dbReference type="STRING" id="2594813.A0A395MMT3"/>
<accession>A0A395MMT3</accession>
<comment type="caution">
    <text evidence="13">The sequence shown here is derived from an EMBL/GenBank/DDBJ whole genome shotgun (WGS) entry which is preliminary data.</text>
</comment>
<comment type="cofactor">
    <cofactor evidence="1 10">
        <name>heme</name>
        <dbReference type="ChEBI" id="CHEBI:30413"/>
    </cofactor>
</comment>
<dbReference type="GO" id="GO:0005506">
    <property type="term" value="F:iron ion binding"/>
    <property type="evidence" value="ECO:0007669"/>
    <property type="project" value="InterPro"/>
</dbReference>
<evidence type="ECO:0000313" key="13">
    <source>
        <dbReference type="EMBL" id="RFN48409.1"/>
    </source>
</evidence>
<sequence length="946" mass="106369">MLNLPYSYTTLALLAVGLELLRRALKALILAFTGPLSKVPGPFWNKLSPLPWRLAFLKGTAPFLALDLHEKYGQVVRVTPNLVLVSDPVYVHKILVEWDLHKSPLYEKYRQNPHIATLFTERDKTKYRVRRRLLSNGFSMSYLKALEPLMYNCVQVLEDVLEERCSAGGGTAVVNIYDLLSSLASDIMAECSFGGSFGLVRQGHHPLKTRITNYMKKAALYQTIPLLGLFGKPRDEQLDSIVQGIIDKRLHNDKKSERRDLLDMLLEASAENPDMLTREDIKAEMFVFLLAGSDTSAVTATFCLMKLLENPVSYQALKKELDNLLTSPSDPIVDENTCNLPYLNAVIHETLRMLPPAAGGFARQAFDSVTIGDYVLPAGTLVTADTTALHRDPLVYPQPEKFVPERWIPGPGEKVSERNWYPFSAGSRMCIGKHFALKEVRLILAVLLRRFDLSIVPDQKIEYRHHSVLYIASGEYLVRFCKTKFQMADHSKPFRVAVIGGGIAGLIIGQLLSTAPGIQVHVYERYENEDSLSGYRIQLSLEILDLLKTHLPPETWAKVLPSVAKTPKEGYYHSCFMKPNGHVFYTYLPDEFRRTAAVSRIRLRKGLLTESQNWLTTGKKFTEYQELSDGTIKAYFADGSNHVCDLIVGADGITSRVRRGLLPSIKTVQTDLVIIYFKVPYTREVESMIPYKTGSLVLYPNGQEITIMTWQNPDQPYAKGLDPHHIDPETSYVMVGFGSRLKDFNDQSKSPAEMSPHELKAECIARVNSHPTHPSIKALVELIVTDSAYANVFRMVDVCDPWDSNNVTLVGDATFNMAPFLGKGAACAMEDAVDLSRAIMQFPGIPADDRAVMLRKYVDKMRRRRLKERKRSAFVMNICFFGKTPFRAALRDYGMEVANVWLTANSFIKITVFVLLIGGFIAGVWGLNGQFLEKLAEGLPVIRHSI</sequence>
<dbReference type="InterPro" id="IPR002403">
    <property type="entry name" value="Cyt_P450_E_grp-IV"/>
</dbReference>
<dbReference type="InterPro" id="IPR002938">
    <property type="entry name" value="FAD-bd"/>
</dbReference>
<dbReference type="GO" id="GO:0071949">
    <property type="term" value="F:FAD binding"/>
    <property type="evidence" value="ECO:0007669"/>
    <property type="project" value="InterPro"/>
</dbReference>
<evidence type="ECO:0000256" key="5">
    <source>
        <dbReference type="ARBA" id="ARBA00022723"/>
    </source>
</evidence>
<dbReference type="GO" id="GO:0020037">
    <property type="term" value="F:heme binding"/>
    <property type="evidence" value="ECO:0007669"/>
    <property type="project" value="InterPro"/>
</dbReference>
<dbReference type="InterPro" id="IPR036396">
    <property type="entry name" value="Cyt_P450_sf"/>
</dbReference>
<dbReference type="GO" id="GO:0016705">
    <property type="term" value="F:oxidoreductase activity, acting on paired donors, with incorporation or reduction of molecular oxygen"/>
    <property type="evidence" value="ECO:0007669"/>
    <property type="project" value="InterPro"/>
</dbReference>
<organism evidence="13 14">
    <name type="scientific">Fusarium flagelliforme</name>
    <dbReference type="NCBI Taxonomy" id="2675880"/>
    <lineage>
        <taxon>Eukaryota</taxon>
        <taxon>Fungi</taxon>
        <taxon>Dikarya</taxon>
        <taxon>Ascomycota</taxon>
        <taxon>Pezizomycotina</taxon>
        <taxon>Sordariomycetes</taxon>
        <taxon>Hypocreomycetidae</taxon>
        <taxon>Hypocreales</taxon>
        <taxon>Nectriaceae</taxon>
        <taxon>Fusarium</taxon>
        <taxon>Fusarium incarnatum-equiseti species complex</taxon>
    </lineage>
</organism>
<evidence type="ECO:0000256" key="8">
    <source>
        <dbReference type="ARBA" id="ARBA00023004"/>
    </source>
</evidence>
<evidence type="ECO:0000259" key="12">
    <source>
        <dbReference type="Pfam" id="PF01494"/>
    </source>
</evidence>
<dbReference type="AlphaFoldDB" id="A0A395MMT3"/>
<evidence type="ECO:0000256" key="7">
    <source>
        <dbReference type="ARBA" id="ARBA00023002"/>
    </source>
</evidence>
<keyword evidence="8 10" id="KW-0408">Iron</keyword>
<evidence type="ECO:0000313" key="14">
    <source>
        <dbReference type="Proteomes" id="UP000265631"/>
    </source>
</evidence>
<dbReference type="GO" id="GO:0004497">
    <property type="term" value="F:monooxygenase activity"/>
    <property type="evidence" value="ECO:0007669"/>
    <property type="project" value="UniProtKB-KW"/>
</dbReference>
<proteinExistence type="inferred from homology"/>
<dbReference type="Gene3D" id="3.50.50.60">
    <property type="entry name" value="FAD/NAD(P)-binding domain"/>
    <property type="match status" value="1"/>
</dbReference>
<comment type="similarity">
    <text evidence="2">Belongs to the cytochrome P450 family.</text>
</comment>
<feature type="transmembrane region" description="Helical" evidence="11">
    <location>
        <begin position="910"/>
        <end position="927"/>
    </location>
</feature>
<dbReference type="InterPro" id="IPR001128">
    <property type="entry name" value="Cyt_P450"/>
</dbReference>
<reference evidence="13 14" key="1">
    <citation type="journal article" date="2018" name="PLoS Pathog.">
        <title>Evolution of structural diversity of trichothecenes, a family of toxins produced by plant pathogenic and entomopathogenic fungi.</title>
        <authorList>
            <person name="Proctor R.H."/>
            <person name="McCormick S.P."/>
            <person name="Kim H.S."/>
            <person name="Cardoza R.E."/>
            <person name="Stanley A.M."/>
            <person name="Lindo L."/>
            <person name="Kelly A."/>
            <person name="Brown D.W."/>
            <person name="Lee T."/>
            <person name="Vaughan M.M."/>
            <person name="Alexander N.J."/>
            <person name="Busman M."/>
            <person name="Gutierrez S."/>
        </authorList>
    </citation>
    <scope>NUCLEOTIDE SEQUENCE [LARGE SCALE GENOMIC DNA]</scope>
    <source>
        <strain evidence="13 14">NRRL 13405</strain>
    </source>
</reference>
<evidence type="ECO:0000256" key="3">
    <source>
        <dbReference type="ARBA" id="ARBA00022617"/>
    </source>
</evidence>
<dbReference type="SUPFAM" id="SSF51905">
    <property type="entry name" value="FAD/NAD(P)-binding domain"/>
    <property type="match status" value="1"/>
</dbReference>
<protein>
    <recommendedName>
        <fullName evidence="12">FAD-binding domain-containing protein</fullName>
    </recommendedName>
</protein>
<gene>
    <name evidence="13" type="ORF">FIE12Z_7320</name>
</gene>
<evidence type="ECO:0000256" key="9">
    <source>
        <dbReference type="ARBA" id="ARBA00023033"/>
    </source>
</evidence>
<evidence type="ECO:0000256" key="6">
    <source>
        <dbReference type="ARBA" id="ARBA00022827"/>
    </source>
</evidence>
<dbReference type="Pfam" id="PF00067">
    <property type="entry name" value="p450"/>
    <property type="match status" value="1"/>
</dbReference>
<name>A0A395MMT3_9HYPO</name>
<keyword evidence="14" id="KW-1185">Reference proteome</keyword>
<keyword evidence="5 10" id="KW-0479">Metal-binding</keyword>
<feature type="domain" description="FAD-binding" evidence="12">
    <location>
        <begin position="495"/>
        <end position="841"/>
    </location>
</feature>
<dbReference type="PANTHER" id="PTHR24305:SF218">
    <property type="entry name" value="P450, PUTATIVE (EUROFUNG)-RELATED"/>
    <property type="match status" value="1"/>
</dbReference>
<keyword evidence="6" id="KW-0274">FAD</keyword>
<keyword evidence="11" id="KW-0812">Transmembrane</keyword>
<evidence type="ECO:0000256" key="1">
    <source>
        <dbReference type="ARBA" id="ARBA00001971"/>
    </source>
</evidence>
<dbReference type="InterPro" id="IPR050121">
    <property type="entry name" value="Cytochrome_P450_monoxygenase"/>
</dbReference>
<dbReference type="EMBL" id="PXXK01000210">
    <property type="protein sequence ID" value="RFN48409.1"/>
    <property type="molecule type" value="Genomic_DNA"/>
</dbReference>
<dbReference type="Proteomes" id="UP000265631">
    <property type="component" value="Unassembled WGS sequence"/>
</dbReference>
<dbReference type="InterPro" id="IPR017972">
    <property type="entry name" value="Cyt_P450_CS"/>
</dbReference>
<evidence type="ECO:0000256" key="4">
    <source>
        <dbReference type="ARBA" id="ARBA00022630"/>
    </source>
</evidence>
<keyword evidence="3 10" id="KW-0349">Heme</keyword>